<evidence type="ECO:0000259" key="1">
    <source>
        <dbReference type="Pfam" id="PF04230"/>
    </source>
</evidence>
<evidence type="ECO:0000313" key="3">
    <source>
        <dbReference type="Proteomes" id="UP000886891"/>
    </source>
</evidence>
<feature type="domain" description="Polysaccharide pyruvyl transferase" evidence="1">
    <location>
        <begin position="48"/>
        <end position="272"/>
    </location>
</feature>
<feature type="non-terminal residue" evidence="2">
    <location>
        <position position="1"/>
    </location>
</feature>
<organism evidence="2 3">
    <name type="scientific">Candidatus Stercoripulliclostridium merdipullorum</name>
    <dbReference type="NCBI Taxonomy" id="2840952"/>
    <lineage>
        <taxon>Bacteria</taxon>
        <taxon>Bacillati</taxon>
        <taxon>Bacillota</taxon>
        <taxon>Clostridia</taxon>
        <taxon>Eubacteriales</taxon>
        <taxon>Candidatus Stercoripulliclostridium</taxon>
    </lineage>
</organism>
<dbReference type="Proteomes" id="UP000886891">
    <property type="component" value="Unassembled WGS sequence"/>
</dbReference>
<name>A0A9D1NBA8_9FIRM</name>
<reference evidence="2" key="2">
    <citation type="journal article" date="2021" name="PeerJ">
        <title>Extensive microbial diversity within the chicken gut microbiome revealed by metagenomics and culture.</title>
        <authorList>
            <person name="Gilroy R."/>
            <person name="Ravi A."/>
            <person name="Getino M."/>
            <person name="Pursley I."/>
            <person name="Horton D.L."/>
            <person name="Alikhan N.F."/>
            <person name="Baker D."/>
            <person name="Gharbi K."/>
            <person name="Hall N."/>
            <person name="Watson M."/>
            <person name="Adriaenssens E.M."/>
            <person name="Foster-Nyarko E."/>
            <person name="Jarju S."/>
            <person name="Secka A."/>
            <person name="Antonio M."/>
            <person name="Oren A."/>
            <person name="Chaudhuri R.R."/>
            <person name="La Ragione R."/>
            <person name="Hildebrand F."/>
            <person name="Pallen M.J."/>
        </authorList>
    </citation>
    <scope>NUCLEOTIDE SEQUENCE</scope>
    <source>
        <strain evidence="2">23406</strain>
    </source>
</reference>
<accession>A0A9D1NBA8</accession>
<dbReference type="InterPro" id="IPR007345">
    <property type="entry name" value="Polysacch_pyruvyl_Trfase"/>
</dbReference>
<evidence type="ECO:0000313" key="2">
    <source>
        <dbReference type="EMBL" id="HIU99481.1"/>
    </source>
</evidence>
<gene>
    <name evidence="2" type="ORF">IAB14_00005</name>
</gene>
<dbReference type="Pfam" id="PF04230">
    <property type="entry name" value="PS_pyruv_trans"/>
    <property type="match status" value="1"/>
</dbReference>
<keyword evidence="2" id="KW-0808">Transferase</keyword>
<protein>
    <submittedName>
        <fullName evidence="2">Polysaccharide pyruvyl transferase family protein</fullName>
    </submittedName>
</protein>
<dbReference type="AlphaFoldDB" id="A0A9D1NBA8"/>
<comment type="caution">
    <text evidence="2">The sequence shown here is derived from an EMBL/GenBank/DDBJ whole genome shotgun (WGS) entry which is preliminary data.</text>
</comment>
<reference evidence="2" key="1">
    <citation type="submission" date="2020-10" db="EMBL/GenBank/DDBJ databases">
        <authorList>
            <person name="Gilroy R."/>
        </authorList>
    </citation>
    <scope>NUCLEOTIDE SEQUENCE</scope>
    <source>
        <strain evidence="2">23406</strain>
    </source>
</reference>
<proteinExistence type="predicted"/>
<dbReference type="GO" id="GO:0016740">
    <property type="term" value="F:transferase activity"/>
    <property type="evidence" value="ECO:0007669"/>
    <property type="project" value="UniProtKB-KW"/>
</dbReference>
<sequence length="338" mass="39215">EQAGGNVKVINYISPRLRIKNQVFLTGSGKFAPLKQMPRRLVRSYFLIKRKKIFTQFLHNTMRFTEYYRNYNDLEKNPPKADVYVTGSDQVWNSDYNQGVEKFFYLDFAPASAKRIAFSASIGMQDIPEEEKAETKALLQKYNAISVREDRAKELIEELGITPVKHVLDPTMLLDRDDWTPLMQKVDALEEVPYLLLYQLNQNPDMDRIAQQIAEEKGLKIVKIELSFIHRNKKYFNITFASPNQFLWLFSHASYVVTDSFHGTAFSINFNRQLSIVFPPRFSSRLASAAKMFGLENRIVDKGGVVNTEQEIDYAPINEKLNQYRKEAKEFLRKAIKG</sequence>
<dbReference type="EMBL" id="DVOH01000001">
    <property type="protein sequence ID" value="HIU99481.1"/>
    <property type="molecule type" value="Genomic_DNA"/>
</dbReference>